<evidence type="ECO:0000256" key="1">
    <source>
        <dbReference type="ARBA" id="ARBA00001947"/>
    </source>
</evidence>
<dbReference type="GO" id="GO:0005524">
    <property type="term" value="F:ATP binding"/>
    <property type="evidence" value="ECO:0007669"/>
    <property type="project" value="UniProtKB-KW"/>
</dbReference>
<evidence type="ECO:0000256" key="7">
    <source>
        <dbReference type="ARBA" id="ARBA00022723"/>
    </source>
</evidence>
<evidence type="ECO:0000256" key="5">
    <source>
        <dbReference type="ARBA" id="ARBA00022670"/>
    </source>
</evidence>
<keyword evidence="12 15" id="KW-1133">Transmembrane helix</keyword>
<dbReference type="Proteomes" id="UP000481454">
    <property type="component" value="Unassembled WGS sequence"/>
</dbReference>
<keyword evidence="8" id="KW-0547">Nucleotide-binding</keyword>
<evidence type="ECO:0000256" key="13">
    <source>
        <dbReference type="ARBA" id="ARBA00023049"/>
    </source>
</evidence>
<dbReference type="Pfam" id="PF17862">
    <property type="entry name" value="AAA_lid_3"/>
    <property type="match status" value="1"/>
</dbReference>
<comment type="subcellular location">
    <subcellularLocation>
        <location evidence="2">Membrane</location>
    </subcellularLocation>
</comment>
<keyword evidence="6 15" id="KW-0812">Transmembrane</keyword>
<gene>
    <name evidence="17" type="ORF">G6Z34_13750</name>
</gene>
<keyword evidence="7" id="KW-0479">Metal-binding</keyword>
<dbReference type="Gene3D" id="1.20.58.760">
    <property type="entry name" value="Peptidase M41"/>
    <property type="match status" value="1"/>
</dbReference>
<proteinExistence type="inferred from homology"/>
<feature type="transmembrane region" description="Helical" evidence="15">
    <location>
        <begin position="12"/>
        <end position="31"/>
    </location>
</feature>
<dbReference type="InterPro" id="IPR027417">
    <property type="entry name" value="P-loop_NTPase"/>
</dbReference>
<dbReference type="InterPro" id="IPR037219">
    <property type="entry name" value="Peptidase_M41-like"/>
</dbReference>
<dbReference type="SMART" id="SM00382">
    <property type="entry name" value="AAA"/>
    <property type="match status" value="1"/>
</dbReference>
<comment type="caution">
    <text evidence="17">The sequence shown here is derived from an EMBL/GenBank/DDBJ whole genome shotgun (WGS) entry which is preliminary data.</text>
</comment>
<dbReference type="FunFam" id="3.40.50.300:FF:002568">
    <property type="entry name" value="Cell division protein (FtsH)"/>
    <property type="match status" value="1"/>
</dbReference>
<sequence length="581" mass="65602">MRSSHDRKTTILKIIIFGLLCISIITLIFLFQQNKPKEITFSEFQTMLNKNEITKITYDDMNDADLIATTIYHNDVKFPNPNSPTFKEEMLNKNIVFTQSITRKIAAKLKLVSLIFSLLIAVFTLIIIVKMYSPSLSRGFKVNKKNVGDIRFKDIAGNKEAIKELKTIYNIIKNVDNYKKQNIRLPKGIILYGDPGVGKTLLAKALANESNTPFFYVNGSDFGDKFAGVGKAKVDKIFSKARKEKSAIVFIDEIDAIGIKRTGGGAVETDRSNTLNAILVEMDGFNKRGNIFVMASTNRLEELDPALTRKGRFDKLIKISKPNLEERIAILKLYMKNKKFSEDVDIKNLAQEIIGFTGADIETLINEAAIISIESEKDFIDKEDIEEALYKVLTNGNKRAITSNNEEKRIIAWHEAAHAVANKAFNVDIVNRVTIIPSSSGIGGFTSTYSENDKFLYSKDYLISKIKVLYAGRIGEILSNSQKEVITTGARDDIKKATDMIKKMISEYGMGENGLLDAVELTNDNKILLEESKKMSQEIYNDTFSTLRDNIKIIQELANLLLEKETIYREDIDNIFDKYNI</sequence>
<keyword evidence="4" id="KW-1003">Cell membrane</keyword>
<keyword evidence="11" id="KW-0067">ATP-binding</keyword>
<evidence type="ECO:0000256" key="10">
    <source>
        <dbReference type="ARBA" id="ARBA00022833"/>
    </source>
</evidence>
<dbReference type="EMBL" id="JAALLZ010000006">
    <property type="protein sequence ID" value="NGU31149.1"/>
    <property type="molecule type" value="Genomic_DNA"/>
</dbReference>
<organism evidence="17 18">
    <name type="scientific">Clostridium perfringens</name>
    <dbReference type="NCBI Taxonomy" id="1502"/>
    <lineage>
        <taxon>Bacteria</taxon>
        <taxon>Bacillati</taxon>
        <taxon>Bacillota</taxon>
        <taxon>Clostridia</taxon>
        <taxon>Eubacteriales</taxon>
        <taxon>Clostridiaceae</taxon>
        <taxon>Clostridium</taxon>
    </lineage>
</organism>
<dbReference type="InterPro" id="IPR003593">
    <property type="entry name" value="AAA+_ATPase"/>
</dbReference>
<accession>A0AAP7BWR7</accession>
<feature type="transmembrane region" description="Helical" evidence="15">
    <location>
        <begin position="111"/>
        <end position="132"/>
    </location>
</feature>
<comment type="cofactor">
    <cofactor evidence="1">
        <name>Zn(2+)</name>
        <dbReference type="ChEBI" id="CHEBI:29105"/>
    </cofactor>
</comment>
<dbReference type="Pfam" id="PF00004">
    <property type="entry name" value="AAA"/>
    <property type="match status" value="1"/>
</dbReference>
<evidence type="ECO:0000256" key="6">
    <source>
        <dbReference type="ARBA" id="ARBA00022692"/>
    </source>
</evidence>
<dbReference type="Pfam" id="PF06480">
    <property type="entry name" value="FtsH_ext"/>
    <property type="match status" value="1"/>
</dbReference>
<keyword evidence="10" id="KW-0862">Zinc</keyword>
<dbReference type="GO" id="GO:0008270">
    <property type="term" value="F:zinc ion binding"/>
    <property type="evidence" value="ECO:0007669"/>
    <property type="project" value="InterPro"/>
</dbReference>
<dbReference type="InterPro" id="IPR041569">
    <property type="entry name" value="AAA_lid_3"/>
</dbReference>
<evidence type="ECO:0000256" key="9">
    <source>
        <dbReference type="ARBA" id="ARBA00022801"/>
    </source>
</evidence>
<name>A0AAP7BWR7_CLOPF</name>
<dbReference type="GO" id="GO:0004222">
    <property type="term" value="F:metalloendopeptidase activity"/>
    <property type="evidence" value="ECO:0007669"/>
    <property type="project" value="InterPro"/>
</dbReference>
<dbReference type="InterPro" id="IPR000642">
    <property type="entry name" value="Peptidase_M41"/>
</dbReference>
<dbReference type="SUPFAM" id="SSF140990">
    <property type="entry name" value="FtsH protease domain-like"/>
    <property type="match status" value="1"/>
</dbReference>
<evidence type="ECO:0000313" key="17">
    <source>
        <dbReference type="EMBL" id="NGU31149.1"/>
    </source>
</evidence>
<dbReference type="InterPro" id="IPR003959">
    <property type="entry name" value="ATPase_AAA_core"/>
</dbReference>
<dbReference type="GO" id="GO:0006508">
    <property type="term" value="P:proteolysis"/>
    <property type="evidence" value="ECO:0007669"/>
    <property type="project" value="UniProtKB-KW"/>
</dbReference>
<dbReference type="InterPro" id="IPR011546">
    <property type="entry name" value="Pept_M41_FtsH_extracell"/>
</dbReference>
<dbReference type="PANTHER" id="PTHR23076:SF97">
    <property type="entry name" value="ATP-DEPENDENT ZINC METALLOPROTEASE YME1L1"/>
    <property type="match status" value="1"/>
</dbReference>
<evidence type="ECO:0000259" key="16">
    <source>
        <dbReference type="SMART" id="SM00382"/>
    </source>
</evidence>
<evidence type="ECO:0000256" key="12">
    <source>
        <dbReference type="ARBA" id="ARBA00022989"/>
    </source>
</evidence>
<protein>
    <submittedName>
        <fullName evidence="17">AAA family ATPase</fullName>
    </submittedName>
</protein>
<dbReference type="RefSeq" id="WP_164801085.1">
    <property type="nucleotide sequence ID" value="NZ_JAALLZ010000006.1"/>
</dbReference>
<reference evidence="17 18" key="1">
    <citation type="submission" date="2020-02" db="EMBL/GenBank/DDBJ databases">
        <title>Genomic Insights into the Phylogeny and Genetic Plasticity of the Human and Animal Enteric Pathogen Clostridium perfringens.</title>
        <authorList>
            <person name="Feng Y."/>
            <person name="Hu Y."/>
        </authorList>
    </citation>
    <scope>NUCLEOTIDE SEQUENCE [LARGE SCALE GENOMIC DNA]</scope>
    <source>
        <strain evidence="17 18">CP-40</strain>
    </source>
</reference>
<evidence type="ECO:0000256" key="14">
    <source>
        <dbReference type="ARBA" id="ARBA00023136"/>
    </source>
</evidence>
<comment type="similarity">
    <text evidence="3">In the C-terminal section; belongs to the peptidase M41 family.</text>
</comment>
<evidence type="ECO:0000256" key="15">
    <source>
        <dbReference type="SAM" id="Phobius"/>
    </source>
</evidence>
<evidence type="ECO:0000256" key="2">
    <source>
        <dbReference type="ARBA" id="ARBA00004370"/>
    </source>
</evidence>
<keyword evidence="9" id="KW-0378">Hydrolase</keyword>
<dbReference type="Pfam" id="PF01434">
    <property type="entry name" value="Peptidase_M41"/>
    <property type="match status" value="1"/>
</dbReference>
<dbReference type="AlphaFoldDB" id="A0AAP7BWR7"/>
<evidence type="ECO:0000256" key="4">
    <source>
        <dbReference type="ARBA" id="ARBA00022475"/>
    </source>
</evidence>
<dbReference type="SUPFAM" id="SSF52540">
    <property type="entry name" value="P-loop containing nucleoside triphosphate hydrolases"/>
    <property type="match status" value="1"/>
</dbReference>
<evidence type="ECO:0000313" key="18">
    <source>
        <dbReference type="Proteomes" id="UP000481454"/>
    </source>
</evidence>
<dbReference type="Gene3D" id="3.40.50.300">
    <property type="entry name" value="P-loop containing nucleotide triphosphate hydrolases"/>
    <property type="match status" value="1"/>
</dbReference>
<dbReference type="GO" id="GO:0016887">
    <property type="term" value="F:ATP hydrolysis activity"/>
    <property type="evidence" value="ECO:0007669"/>
    <property type="project" value="InterPro"/>
</dbReference>
<feature type="domain" description="AAA+ ATPase" evidence="16">
    <location>
        <begin position="185"/>
        <end position="323"/>
    </location>
</feature>
<evidence type="ECO:0000256" key="8">
    <source>
        <dbReference type="ARBA" id="ARBA00022741"/>
    </source>
</evidence>
<evidence type="ECO:0000256" key="11">
    <source>
        <dbReference type="ARBA" id="ARBA00022840"/>
    </source>
</evidence>
<dbReference type="PANTHER" id="PTHR23076">
    <property type="entry name" value="METALLOPROTEASE M41 FTSH"/>
    <property type="match status" value="1"/>
</dbReference>
<dbReference type="GO" id="GO:0005886">
    <property type="term" value="C:plasma membrane"/>
    <property type="evidence" value="ECO:0007669"/>
    <property type="project" value="TreeGrafter"/>
</dbReference>
<dbReference type="Gene3D" id="1.10.8.60">
    <property type="match status" value="1"/>
</dbReference>
<keyword evidence="14 15" id="KW-0472">Membrane</keyword>
<evidence type="ECO:0000256" key="3">
    <source>
        <dbReference type="ARBA" id="ARBA00010044"/>
    </source>
</evidence>
<dbReference type="GO" id="GO:0030163">
    <property type="term" value="P:protein catabolic process"/>
    <property type="evidence" value="ECO:0007669"/>
    <property type="project" value="TreeGrafter"/>
</dbReference>
<keyword evidence="13" id="KW-0482">Metalloprotease</keyword>
<dbReference type="GO" id="GO:0004176">
    <property type="term" value="F:ATP-dependent peptidase activity"/>
    <property type="evidence" value="ECO:0007669"/>
    <property type="project" value="InterPro"/>
</dbReference>
<keyword evidence="5" id="KW-0645">Protease</keyword>